<evidence type="ECO:0000313" key="4">
    <source>
        <dbReference type="EMBL" id="KFN07769.1"/>
    </source>
</evidence>
<dbReference type="OrthoDB" id="9762242at2"/>
<dbReference type="InterPro" id="IPR042099">
    <property type="entry name" value="ANL_N_sf"/>
</dbReference>
<dbReference type="SUPFAM" id="SSF56801">
    <property type="entry name" value="Acetyl-CoA synthetase-like"/>
    <property type="match status" value="1"/>
</dbReference>
<protein>
    <submittedName>
        <fullName evidence="4">AMP-binding enzyme family protein</fullName>
    </submittedName>
</protein>
<dbReference type="InterPro" id="IPR045851">
    <property type="entry name" value="AMP-bd_C_sf"/>
</dbReference>
<dbReference type="EMBL" id="JMQA01000031">
    <property type="protein sequence ID" value="KFN07769.1"/>
    <property type="molecule type" value="Genomic_DNA"/>
</dbReference>
<organism evidence="4 5">
    <name type="scientific">Paenibacillus macerans</name>
    <name type="common">Bacillus macerans</name>
    <dbReference type="NCBI Taxonomy" id="44252"/>
    <lineage>
        <taxon>Bacteria</taxon>
        <taxon>Bacillati</taxon>
        <taxon>Bacillota</taxon>
        <taxon>Bacilli</taxon>
        <taxon>Bacillales</taxon>
        <taxon>Paenibacillaceae</taxon>
        <taxon>Paenibacillus</taxon>
    </lineage>
</organism>
<dbReference type="Pfam" id="PF00501">
    <property type="entry name" value="AMP-binding"/>
    <property type="match status" value="1"/>
</dbReference>
<dbReference type="Gene3D" id="3.30.300.30">
    <property type="match status" value="1"/>
</dbReference>
<dbReference type="GO" id="GO:0006631">
    <property type="term" value="P:fatty acid metabolic process"/>
    <property type="evidence" value="ECO:0007669"/>
    <property type="project" value="TreeGrafter"/>
</dbReference>
<comment type="similarity">
    <text evidence="1">Belongs to the ATP-dependent AMP-binding enzyme family.</text>
</comment>
<dbReference type="PATRIC" id="fig|44252.3.peg.3657"/>
<comment type="caution">
    <text evidence="4">The sequence shown here is derived from an EMBL/GenBank/DDBJ whole genome shotgun (WGS) entry which is preliminary data.</text>
</comment>
<dbReference type="GO" id="GO:0031956">
    <property type="term" value="F:medium-chain fatty acid-CoA ligase activity"/>
    <property type="evidence" value="ECO:0007669"/>
    <property type="project" value="TreeGrafter"/>
</dbReference>
<dbReference type="PANTHER" id="PTHR43201:SF5">
    <property type="entry name" value="MEDIUM-CHAIN ACYL-COA LIGASE ACSF2, MITOCHONDRIAL"/>
    <property type="match status" value="1"/>
</dbReference>
<feature type="domain" description="AMP-dependent synthetase/ligase" evidence="3">
    <location>
        <begin position="5"/>
        <end position="323"/>
    </location>
</feature>
<dbReference type="InterPro" id="IPR000873">
    <property type="entry name" value="AMP-dep_synth/lig_dom"/>
</dbReference>
<keyword evidence="2" id="KW-0436">Ligase</keyword>
<evidence type="ECO:0000256" key="1">
    <source>
        <dbReference type="ARBA" id="ARBA00006432"/>
    </source>
</evidence>
<name>A0A090Z912_PAEMA</name>
<dbReference type="HOGENOM" id="CLU_000022_59_10_9"/>
<dbReference type="STRING" id="44252.DJ90_3836"/>
<dbReference type="RefSeq" id="WP_036619334.1">
    <property type="nucleotide sequence ID" value="NZ_JAKOBR010000090.1"/>
</dbReference>
<dbReference type="AlphaFoldDB" id="A0A090Z912"/>
<gene>
    <name evidence="4" type="ORF">DJ90_3836</name>
</gene>
<dbReference type="PANTHER" id="PTHR43201">
    <property type="entry name" value="ACYL-COA SYNTHETASE"/>
    <property type="match status" value="1"/>
</dbReference>
<proteinExistence type="inferred from homology"/>
<dbReference type="Proteomes" id="UP000029278">
    <property type="component" value="Unassembled WGS sequence"/>
</dbReference>
<evidence type="ECO:0000259" key="3">
    <source>
        <dbReference type="Pfam" id="PF00501"/>
    </source>
</evidence>
<reference evidence="4 5" key="1">
    <citation type="submission" date="2014-04" db="EMBL/GenBank/DDBJ databases">
        <authorList>
            <person name="Bishop-Lilly K.A."/>
            <person name="Broomall S.M."/>
            <person name="Chain P.S."/>
            <person name="Chertkov O."/>
            <person name="Coyne S.R."/>
            <person name="Daligault H.E."/>
            <person name="Davenport K.W."/>
            <person name="Erkkila T."/>
            <person name="Frey K.G."/>
            <person name="Gibbons H.S."/>
            <person name="Gu W."/>
            <person name="Jaissle J."/>
            <person name="Johnson S.L."/>
            <person name="Koroleva G.I."/>
            <person name="Ladner J.T."/>
            <person name="Lo C.-C."/>
            <person name="Minogue T.D."/>
            <person name="Munk C."/>
            <person name="Palacios G.F."/>
            <person name="Redden C.L."/>
            <person name="Rosenzweig C.N."/>
            <person name="Scholz M.B."/>
            <person name="Teshima H."/>
            <person name="Xu Y."/>
        </authorList>
    </citation>
    <scope>NUCLEOTIDE SEQUENCE [LARGE SCALE GENOMIC DNA]</scope>
    <source>
        <strain evidence="4 5">8244</strain>
    </source>
</reference>
<dbReference type="Gene3D" id="3.40.50.12780">
    <property type="entry name" value="N-terminal domain of ligase-like"/>
    <property type="match status" value="1"/>
</dbReference>
<dbReference type="GeneID" id="77011137"/>
<keyword evidence="5" id="KW-1185">Reference proteome</keyword>
<sequence>MLFNIQQYGEQCAVITEQRKLTYAELQALADQYDFRSDSKELLLLLCDNEIEIVAAYVAALQAKQAVMLLNASTNLELLNHIVMTYQPKWIVALNELTFDGYRQRGNVLEREQHSGAAIHSELAVLLSTSGTTGSHKFVRLSYANIQSNAEAIAQYLEIDASERGILNLPLSYSYGLSILNSHFHAGAAVLLTGESVVAKTFWNFVREQQATSLPGVPFTYQMLERVGFFKMELPYLRTLTQAGGRLEERLVRLLGEYAKEQRKRFFVMYGQTEAAPRISYIPSDRVLDKPGSIGIPIPGGRLELASDTGELIYYGSNVMLGYAESLADLAKGDECGGVLYTGDTATVDEEGFFTITGRMKRFIKLFGLRINLDEVERKLEALLQQPIACVGNDDKLLVATESSQHVAEIKQHVDQLYKLHPTAYRVIVVDEIPRLANGKINYQALKGE</sequence>
<accession>A0A090Z912</accession>
<evidence type="ECO:0000256" key="2">
    <source>
        <dbReference type="ARBA" id="ARBA00022598"/>
    </source>
</evidence>
<evidence type="ECO:0000313" key="5">
    <source>
        <dbReference type="Proteomes" id="UP000029278"/>
    </source>
</evidence>